<reference evidence="5" key="1">
    <citation type="submission" date="2024-06" db="EMBL/GenBank/DDBJ databases">
        <title>Draft Genome Sequences of Epichloe bromicola Strains Isolated from Elymus ciliaris.</title>
        <authorList>
            <consortium name="Epichloe bromicola genome sequencing consortium"/>
            <person name="Miura A."/>
            <person name="Imano S."/>
            <person name="Ashida A."/>
            <person name="Sato I."/>
            <person name="Chiba S."/>
            <person name="Tanaka A."/>
            <person name="Camagna M."/>
            <person name="Takemoto D."/>
        </authorList>
    </citation>
    <scope>NUCLEOTIDE SEQUENCE [LARGE SCALE GENOMIC DNA]</scope>
    <source>
        <strain evidence="5">DP</strain>
    </source>
</reference>
<feature type="transmembrane region" description="Helical" evidence="2">
    <location>
        <begin position="314"/>
        <end position="338"/>
    </location>
</feature>
<proteinExistence type="predicted"/>
<feature type="signal peptide" evidence="3">
    <location>
        <begin position="1"/>
        <end position="32"/>
    </location>
</feature>
<feature type="compositionally biased region" description="Basic and acidic residues" evidence="1">
    <location>
        <begin position="290"/>
        <end position="299"/>
    </location>
</feature>
<keyword evidence="2" id="KW-0472">Membrane</keyword>
<feature type="region of interest" description="Disordered" evidence="1">
    <location>
        <begin position="263"/>
        <end position="301"/>
    </location>
</feature>
<feature type="region of interest" description="Disordered" evidence="1">
    <location>
        <begin position="484"/>
        <end position="522"/>
    </location>
</feature>
<evidence type="ECO:0000256" key="2">
    <source>
        <dbReference type="SAM" id="Phobius"/>
    </source>
</evidence>
<evidence type="ECO:0000313" key="4">
    <source>
        <dbReference type="EMBL" id="GAB0134657.1"/>
    </source>
</evidence>
<keyword evidence="2" id="KW-0812">Transmembrane</keyword>
<organism evidence="4 5">
    <name type="scientific">Epichloe bromicola</name>
    <dbReference type="NCBI Taxonomy" id="79588"/>
    <lineage>
        <taxon>Eukaryota</taxon>
        <taxon>Fungi</taxon>
        <taxon>Dikarya</taxon>
        <taxon>Ascomycota</taxon>
        <taxon>Pezizomycotina</taxon>
        <taxon>Sordariomycetes</taxon>
        <taxon>Hypocreomycetidae</taxon>
        <taxon>Hypocreales</taxon>
        <taxon>Clavicipitaceae</taxon>
        <taxon>Epichloe</taxon>
    </lineage>
</organism>
<protein>
    <submittedName>
        <fullName evidence="4">Uncharacterized protein</fullName>
    </submittedName>
</protein>
<keyword evidence="5" id="KW-1185">Reference proteome</keyword>
<name>A0ABQ0CMH8_9HYPO</name>
<evidence type="ECO:0000256" key="3">
    <source>
        <dbReference type="SAM" id="SignalP"/>
    </source>
</evidence>
<feature type="compositionally biased region" description="Low complexity" evidence="1">
    <location>
        <begin position="263"/>
        <end position="278"/>
    </location>
</feature>
<gene>
    <name evidence="4" type="primary">g3019</name>
    <name evidence="4" type="ORF">EsDP_00003019</name>
</gene>
<dbReference type="PROSITE" id="PS51257">
    <property type="entry name" value="PROKAR_LIPOPROTEIN"/>
    <property type="match status" value="1"/>
</dbReference>
<keyword evidence="3" id="KW-0732">Signal</keyword>
<evidence type="ECO:0000256" key="1">
    <source>
        <dbReference type="SAM" id="MobiDB-lite"/>
    </source>
</evidence>
<evidence type="ECO:0000313" key="5">
    <source>
        <dbReference type="Proteomes" id="UP001562357"/>
    </source>
</evidence>
<dbReference type="Proteomes" id="UP001562357">
    <property type="component" value="Unassembled WGS sequence"/>
</dbReference>
<feature type="compositionally biased region" description="Basic and acidic residues" evidence="1">
    <location>
        <begin position="503"/>
        <end position="522"/>
    </location>
</feature>
<dbReference type="EMBL" id="BAAFGZ010000089">
    <property type="protein sequence ID" value="GAB0134657.1"/>
    <property type="molecule type" value="Genomic_DNA"/>
</dbReference>
<feature type="chain" id="PRO_5047084873" evidence="3">
    <location>
        <begin position="33"/>
        <end position="522"/>
    </location>
</feature>
<feature type="compositionally biased region" description="Basic and acidic residues" evidence="1">
    <location>
        <begin position="486"/>
        <end position="495"/>
    </location>
</feature>
<keyword evidence="2" id="KW-1133">Transmembrane helix</keyword>
<sequence>MASAQRFPSPLALCAAAGVWLIMLCLVGTACAAKYTITRDLVGTVSLVTYTETFYVTSPSTVTMSRTGYSTVTLKPSVTAAPFSTRTSVSRGSGDDSIYGGSGSNGVVYIYRYFSPGAIPATDMVAPTERAGPSDVATTTFYRMVEYTAPSSCPTPFTLTATVPEYVPSGAEDQVSIESATTSVSTYRYGGAGDGDYASTTTYTYVAAFLASTSHPTGRALRSQYIYSHYLSPCISPYPYPTQATTTTTTTANPFPYPTQGTTTTANSYPYTTQTTTTAGPRVTSGGSGRDGDGNRPDDLVDNPSCPWSDCGDYPYWGMILATVLPTVFLLGFVESYLWFRRLMMGRGTLRVGTISWILLCFPLGFLARKIPARGTEDQQTLSARWKKKSFRQCLGHWLRWGLRSRYPVELLGAHPTYKCGDPVADEKRVEQGHGSNGEMVQSPVAMEKTTNQEQAPILPPLSRFAHGNIRCVSSDSVLTAMSEEAGSKAKDAKGKSVAHYGEGMKTKSDPLDPQEGRAPRE</sequence>
<comment type="caution">
    <text evidence="4">The sequence shown here is derived from an EMBL/GenBank/DDBJ whole genome shotgun (WGS) entry which is preliminary data.</text>
</comment>
<accession>A0ABQ0CMH8</accession>
<feature type="transmembrane region" description="Helical" evidence="2">
    <location>
        <begin position="350"/>
        <end position="368"/>
    </location>
</feature>